<evidence type="ECO:0000256" key="10">
    <source>
        <dbReference type="SAM" id="MobiDB-lite"/>
    </source>
</evidence>
<protein>
    <recommendedName>
        <fullName evidence="15">REST corepressor</fullName>
    </recommendedName>
</protein>
<feature type="compositionally biased region" description="Polar residues" evidence="10">
    <location>
        <begin position="40"/>
        <end position="51"/>
    </location>
</feature>
<proteinExistence type="predicted"/>
<dbReference type="SUPFAM" id="SSF46689">
    <property type="entry name" value="Homeodomain-like"/>
    <property type="match status" value="1"/>
</dbReference>
<feature type="compositionally biased region" description="Low complexity" evidence="10">
    <location>
        <begin position="10"/>
        <end position="20"/>
    </location>
</feature>
<dbReference type="PANTHER" id="PTHR16089">
    <property type="entry name" value="REST COREPRESSOR COREST PROTEIN-RELATED"/>
    <property type="match status" value="1"/>
</dbReference>
<keyword evidence="7" id="KW-0238">DNA-binding</keyword>
<evidence type="ECO:0000256" key="7">
    <source>
        <dbReference type="ARBA" id="ARBA00023125"/>
    </source>
</evidence>
<keyword evidence="6" id="KW-0805">Transcription regulation</keyword>
<feature type="region of interest" description="Disordered" evidence="10">
    <location>
        <begin position="502"/>
        <end position="530"/>
    </location>
</feature>
<evidence type="ECO:0000256" key="2">
    <source>
        <dbReference type="ARBA" id="ARBA00022491"/>
    </source>
</evidence>
<evidence type="ECO:0000256" key="6">
    <source>
        <dbReference type="ARBA" id="ARBA00023015"/>
    </source>
</evidence>
<dbReference type="Proteomes" id="UP001177023">
    <property type="component" value="Unassembled WGS sequence"/>
</dbReference>
<dbReference type="PROSITE" id="PS51293">
    <property type="entry name" value="SANT"/>
    <property type="match status" value="1"/>
</dbReference>
<feature type="domain" description="ELM2" evidence="11">
    <location>
        <begin position="129"/>
        <end position="217"/>
    </location>
</feature>
<dbReference type="GO" id="GO:0003677">
    <property type="term" value="F:DNA binding"/>
    <property type="evidence" value="ECO:0007669"/>
    <property type="project" value="UniProtKB-KW"/>
</dbReference>
<reference evidence="13" key="1">
    <citation type="submission" date="2023-06" db="EMBL/GenBank/DDBJ databases">
        <authorList>
            <person name="Delattre M."/>
        </authorList>
    </citation>
    <scope>NUCLEOTIDE SEQUENCE</scope>
    <source>
        <strain evidence="13">AF72</strain>
    </source>
</reference>
<dbReference type="InterPro" id="IPR001005">
    <property type="entry name" value="SANT/Myb"/>
</dbReference>
<keyword evidence="3" id="KW-0479">Metal-binding</keyword>
<keyword evidence="9" id="KW-0539">Nucleus</keyword>
<dbReference type="GO" id="GO:0008270">
    <property type="term" value="F:zinc ion binding"/>
    <property type="evidence" value="ECO:0007669"/>
    <property type="project" value="UniProtKB-KW"/>
</dbReference>
<comment type="subcellular location">
    <subcellularLocation>
        <location evidence="1">Nucleus</location>
    </subcellularLocation>
</comment>
<evidence type="ECO:0008006" key="15">
    <source>
        <dbReference type="Google" id="ProtNLM"/>
    </source>
</evidence>
<keyword evidence="8" id="KW-0804">Transcription</keyword>
<dbReference type="GO" id="GO:0005667">
    <property type="term" value="C:transcription regulator complex"/>
    <property type="evidence" value="ECO:0007669"/>
    <property type="project" value="TreeGrafter"/>
</dbReference>
<keyword evidence="4" id="KW-0863">Zinc-finger</keyword>
<feature type="compositionally biased region" description="Acidic residues" evidence="10">
    <location>
        <begin position="98"/>
        <end position="109"/>
    </location>
</feature>
<dbReference type="Pfam" id="PF00249">
    <property type="entry name" value="Myb_DNA-binding"/>
    <property type="match status" value="1"/>
</dbReference>
<feature type="compositionally biased region" description="Polar residues" evidence="10">
    <location>
        <begin position="59"/>
        <end position="74"/>
    </location>
</feature>
<keyword evidence="5" id="KW-0862">Zinc</keyword>
<evidence type="ECO:0000256" key="4">
    <source>
        <dbReference type="ARBA" id="ARBA00022771"/>
    </source>
</evidence>
<feature type="region of interest" description="Disordered" evidence="10">
    <location>
        <begin position="1"/>
        <end position="123"/>
    </location>
</feature>
<accession>A0AA36DGE4</accession>
<dbReference type="GO" id="GO:0006357">
    <property type="term" value="P:regulation of transcription by RNA polymerase II"/>
    <property type="evidence" value="ECO:0007669"/>
    <property type="project" value="TreeGrafter"/>
</dbReference>
<sequence>MPDPEKQEAQEATVEEAASTSRKDEPTSSRPTRVTRRNSKQSVPESTSAANRQVLAPRSTPSIDNQKNNSTESNPARALKRKRADLNETKNNSPAPVDAEDTNSGDVPDEEARERRGPLTEHLLENSKGKIRVGSEHQALLGIESKVDREFYTDRDERDDKLWIPPTEKAADFDDQMTLYLEEAWARNKIPPDRAMYILYKCGYDYEKAIKELDSRIYVEDHWSGDDRLIFYQLFGRYGKRFDLIQRSLPHRSIHSIVDHYYETKRMSNYKGAYRSRIEQEDDDDDDEAADNEFGSCENCGERQTKISYVAAGRLCMPCRIYHSVAHQHRPTTGNRPRFQHHVPKCPSDMLGVIQVFEEMAGLYASEANQPQSHAAVVQSLENMIQQRSSDIKTKIFKVRAEVQTEHQKIEKLKECLQGGVDKYRHYVVKEQEDENKTKRARFSNQWTPKERMIAIHCLARYGNDNPEAVARVIGTKRKEHVEAFYSENRDQLEDYLQKVERQEEKRGRNLDHTKEIFPNGLKVEDTKPS</sequence>
<evidence type="ECO:0000313" key="14">
    <source>
        <dbReference type="Proteomes" id="UP001177023"/>
    </source>
</evidence>
<dbReference type="FunFam" id="1.10.10.60:FF:000012">
    <property type="entry name" value="Metastasis-associated 1 family, member 3"/>
    <property type="match status" value="1"/>
</dbReference>
<dbReference type="SMART" id="SM01189">
    <property type="entry name" value="ELM2"/>
    <property type="match status" value="1"/>
</dbReference>
<dbReference type="AlphaFoldDB" id="A0AA36DGE4"/>
<feature type="compositionally biased region" description="Basic and acidic residues" evidence="10">
    <location>
        <begin position="110"/>
        <end position="123"/>
    </location>
</feature>
<evidence type="ECO:0000256" key="5">
    <source>
        <dbReference type="ARBA" id="ARBA00022833"/>
    </source>
</evidence>
<gene>
    <name evidence="13" type="ORF">MSPICULIGERA_LOCUS25115</name>
</gene>
<dbReference type="Gene3D" id="1.20.58.1880">
    <property type="match status" value="1"/>
</dbReference>
<dbReference type="Gene3D" id="1.10.10.60">
    <property type="entry name" value="Homeodomain-like"/>
    <property type="match status" value="1"/>
</dbReference>
<evidence type="ECO:0000259" key="11">
    <source>
        <dbReference type="PROSITE" id="PS51156"/>
    </source>
</evidence>
<comment type="caution">
    <text evidence="13">The sequence shown here is derived from an EMBL/GenBank/DDBJ whole genome shotgun (WGS) entry which is preliminary data.</text>
</comment>
<evidence type="ECO:0000259" key="12">
    <source>
        <dbReference type="PROSITE" id="PS51293"/>
    </source>
</evidence>
<dbReference type="SMART" id="SM00717">
    <property type="entry name" value="SANT"/>
    <property type="match status" value="2"/>
</dbReference>
<organism evidence="13 14">
    <name type="scientific">Mesorhabditis spiculigera</name>
    <dbReference type="NCBI Taxonomy" id="96644"/>
    <lineage>
        <taxon>Eukaryota</taxon>
        <taxon>Metazoa</taxon>
        <taxon>Ecdysozoa</taxon>
        <taxon>Nematoda</taxon>
        <taxon>Chromadorea</taxon>
        <taxon>Rhabditida</taxon>
        <taxon>Rhabditina</taxon>
        <taxon>Rhabditomorpha</taxon>
        <taxon>Rhabditoidea</taxon>
        <taxon>Rhabditidae</taxon>
        <taxon>Mesorhabditinae</taxon>
        <taxon>Mesorhabditis</taxon>
    </lineage>
</organism>
<feature type="compositionally biased region" description="Basic and acidic residues" evidence="10">
    <location>
        <begin position="502"/>
        <end position="516"/>
    </location>
</feature>
<feature type="domain" description="SANT" evidence="12">
    <location>
        <begin position="223"/>
        <end position="269"/>
    </location>
</feature>
<evidence type="ECO:0000256" key="1">
    <source>
        <dbReference type="ARBA" id="ARBA00004123"/>
    </source>
</evidence>
<dbReference type="InterPro" id="IPR051066">
    <property type="entry name" value="Trans_reg/Corepressor"/>
</dbReference>
<keyword evidence="2" id="KW-0678">Repressor</keyword>
<dbReference type="EMBL" id="CATQJA010002709">
    <property type="protein sequence ID" value="CAJ0587138.1"/>
    <property type="molecule type" value="Genomic_DNA"/>
</dbReference>
<keyword evidence="14" id="KW-1185">Reference proteome</keyword>
<dbReference type="PANTHER" id="PTHR16089:SF28">
    <property type="entry name" value="REST COREPRESSOR"/>
    <property type="match status" value="1"/>
</dbReference>
<dbReference type="GO" id="GO:0003714">
    <property type="term" value="F:transcription corepressor activity"/>
    <property type="evidence" value="ECO:0007669"/>
    <property type="project" value="TreeGrafter"/>
</dbReference>
<dbReference type="GO" id="GO:0000118">
    <property type="term" value="C:histone deacetylase complex"/>
    <property type="evidence" value="ECO:0007669"/>
    <property type="project" value="TreeGrafter"/>
</dbReference>
<dbReference type="PROSITE" id="PS51156">
    <property type="entry name" value="ELM2"/>
    <property type="match status" value="1"/>
</dbReference>
<evidence type="ECO:0000256" key="8">
    <source>
        <dbReference type="ARBA" id="ARBA00023163"/>
    </source>
</evidence>
<evidence type="ECO:0000256" key="3">
    <source>
        <dbReference type="ARBA" id="ARBA00022723"/>
    </source>
</evidence>
<name>A0AA36DGE4_9BILA</name>
<dbReference type="InterPro" id="IPR009057">
    <property type="entry name" value="Homeodomain-like_sf"/>
</dbReference>
<dbReference type="InterPro" id="IPR000949">
    <property type="entry name" value="ELM2_dom"/>
</dbReference>
<dbReference type="InterPro" id="IPR017884">
    <property type="entry name" value="SANT_dom"/>
</dbReference>
<evidence type="ECO:0000313" key="13">
    <source>
        <dbReference type="EMBL" id="CAJ0587138.1"/>
    </source>
</evidence>
<feature type="non-terminal residue" evidence="13">
    <location>
        <position position="1"/>
    </location>
</feature>
<evidence type="ECO:0000256" key="9">
    <source>
        <dbReference type="ARBA" id="ARBA00023242"/>
    </source>
</evidence>